<sequence>MLGLRKMVTTVTAVLVVEHATLMRDSHLVSFYSGSTKTQIGFILVKHRGRRLSTNAKVVPYETITTSTVR</sequence>
<keyword evidence="2" id="KW-1185">Reference proteome</keyword>
<dbReference type="WBParaSite" id="HPBE_0000231101-mRNA-1">
    <property type="protein sequence ID" value="HPBE_0000231101-mRNA-1"/>
    <property type="gene ID" value="HPBE_0000231101"/>
</dbReference>
<organism evidence="2 3">
    <name type="scientific">Heligmosomoides polygyrus</name>
    <name type="common">Parasitic roundworm</name>
    <dbReference type="NCBI Taxonomy" id="6339"/>
    <lineage>
        <taxon>Eukaryota</taxon>
        <taxon>Metazoa</taxon>
        <taxon>Ecdysozoa</taxon>
        <taxon>Nematoda</taxon>
        <taxon>Chromadorea</taxon>
        <taxon>Rhabditida</taxon>
        <taxon>Rhabditina</taxon>
        <taxon>Rhabditomorpha</taxon>
        <taxon>Strongyloidea</taxon>
        <taxon>Heligmosomidae</taxon>
        <taxon>Heligmosomoides</taxon>
    </lineage>
</organism>
<name>A0A183F819_HELPZ</name>
<proteinExistence type="predicted"/>
<evidence type="ECO:0000313" key="1">
    <source>
        <dbReference type="EMBL" id="VDO24438.1"/>
    </source>
</evidence>
<protein>
    <submittedName>
        <fullName evidence="3">Secreted protein</fullName>
    </submittedName>
</protein>
<dbReference type="EMBL" id="UZAH01003352">
    <property type="protein sequence ID" value="VDO24438.1"/>
    <property type="molecule type" value="Genomic_DNA"/>
</dbReference>
<dbReference type="AlphaFoldDB" id="A0A183F819"/>
<reference evidence="3" key="2">
    <citation type="submission" date="2019-09" db="UniProtKB">
        <authorList>
            <consortium name="WormBaseParasite"/>
        </authorList>
    </citation>
    <scope>IDENTIFICATION</scope>
</reference>
<evidence type="ECO:0000313" key="3">
    <source>
        <dbReference type="WBParaSite" id="HPBE_0000231101-mRNA-1"/>
    </source>
</evidence>
<evidence type="ECO:0000313" key="2">
    <source>
        <dbReference type="Proteomes" id="UP000050761"/>
    </source>
</evidence>
<reference evidence="1 2" key="1">
    <citation type="submission" date="2018-11" db="EMBL/GenBank/DDBJ databases">
        <authorList>
            <consortium name="Pathogen Informatics"/>
        </authorList>
    </citation>
    <scope>NUCLEOTIDE SEQUENCE [LARGE SCALE GENOMIC DNA]</scope>
</reference>
<dbReference type="Proteomes" id="UP000050761">
    <property type="component" value="Unassembled WGS sequence"/>
</dbReference>
<accession>A0A183F819</accession>
<accession>A0A3P7X2Z2</accession>
<gene>
    <name evidence="1" type="ORF">HPBE_LOCUS2312</name>
</gene>
<dbReference type="OrthoDB" id="1902296at2759"/>